<comment type="similarity">
    <text evidence="2">Belongs to the zinc-containing alcohol dehydrogenase family. Quinone oxidoreductase subfamily.</text>
</comment>
<evidence type="ECO:0000256" key="12">
    <source>
        <dbReference type="ARBA" id="ARBA00048843"/>
    </source>
</evidence>
<dbReference type="PANTHER" id="PTHR43981:SF2">
    <property type="entry name" value="ENOYL-[ACYL-CARRIER-PROTEIN] REDUCTASE, MITOCHONDRIAL"/>
    <property type="match status" value="1"/>
</dbReference>
<keyword evidence="9" id="KW-0496">Mitochondrion</keyword>
<dbReference type="STRING" id="478820.A0A196S7X2"/>
<evidence type="ECO:0000256" key="8">
    <source>
        <dbReference type="ARBA" id="ARBA00023098"/>
    </source>
</evidence>
<protein>
    <recommendedName>
        <fullName evidence="11">enoyl-[acyl-carrier-protein] reductase</fullName>
        <ecNumber evidence="11">1.3.1.104</ecNumber>
    </recommendedName>
</protein>
<evidence type="ECO:0000313" key="15">
    <source>
        <dbReference type="Proteomes" id="UP000078348"/>
    </source>
</evidence>
<evidence type="ECO:0000256" key="1">
    <source>
        <dbReference type="ARBA" id="ARBA00004173"/>
    </source>
</evidence>
<dbReference type="PANTHER" id="PTHR43981">
    <property type="entry name" value="ENOYL-[ACYL-CARRIER-PROTEIN] REDUCTASE, MITOCHONDRIAL"/>
    <property type="match status" value="1"/>
</dbReference>
<evidence type="ECO:0000256" key="11">
    <source>
        <dbReference type="ARBA" id="ARBA00038963"/>
    </source>
</evidence>
<dbReference type="GO" id="GO:0141148">
    <property type="term" value="F:enoyl-[acyl-carrier-protein] reductase (NADPH) activity"/>
    <property type="evidence" value="ECO:0007669"/>
    <property type="project" value="UniProtKB-EC"/>
</dbReference>
<dbReference type="AlphaFoldDB" id="A0A196S7X2"/>
<evidence type="ECO:0000256" key="2">
    <source>
        <dbReference type="ARBA" id="ARBA00010371"/>
    </source>
</evidence>
<keyword evidence="8" id="KW-0443">Lipid metabolism</keyword>
<reference evidence="14 15" key="1">
    <citation type="submission" date="2016-05" db="EMBL/GenBank/DDBJ databases">
        <title>Nuclear genome of Blastocystis sp. subtype 1 NandII.</title>
        <authorList>
            <person name="Gentekaki E."/>
            <person name="Curtis B."/>
            <person name="Stairs C."/>
            <person name="Eme L."/>
            <person name="Herman E."/>
            <person name="Klimes V."/>
            <person name="Arias M.C."/>
            <person name="Elias M."/>
            <person name="Hilliou F."/>
            <person name="Klute M."/>
            <person name="Malik S.-B."/>
            <person name="Pightling A."/>
            <person name="Rachubinski R."/>
            <person name="Salas D."/>
            <person name="Schlacht A."/>
            <person name="Suga H."/>
            <person name="Archibald J."/>
            <person name="Ball S.G."/>
            <person name="Clark G."/>
            <person name="Dacks J."/>
            <person name="Van Der Giezen M."/>
            <person name="Tsaousis A."/>
            <person name="Roger A."/>
        </authorList>
    </citation>
    <scope>NUCLEOTIDE SEQUENCE [LARGE SCALE GENOMIC DNA]</scope>
    <source>
        <strain evidence="15">ATCC 50177 / NandII</strain>
    </source>
</reference>
<feature type="domain" description="Enoyl reductase (ER)" evidence="13">
    <location>
        <begin position="23"/>
        <end position="341"/>
    </location>
</feature>
<keyword evidence="7" id="KW-0560">Oxidoreductase</keyword>
<evidence type="ECO:0000256" key="6">
    <source>
        <dbReference type="ARBA" id="ARBA00022946"/>
    </source>
</evidence>
<dbReference type="Gene3D" id="3.90.180.10">
    <property type="entry name" value="Medium-chain alcohol dehydrogenases, catalytic domain"/>
    <property type="match status" value="1"/>
</dbReference>
<dbReference type="GO" id="GO:0005739">
    <property type="term" value="C:mitochondrion"/>
    <property type="evidence" value="ECO:0007669"/>
    <property type="project" value="UniProtKB-SubCell"/>
</dbReference>
<dbReference type="GO" id="GO:0006633">
    <property type="term" value="P:fatty acid biosynthetic process"/>
    <property type="evidence" value="ECO:0007669"/>
    <property type="project" value="UniProtKB-KW"/>
</dbReference>
<dbReference type="InterPro" id="IPR036291">
    <property type="entry name" value="NAD(P)-bd_dom_sf"/>
</dbReference>
<name>A0A196S7X2_BLAHN</name>
<comment type="subcellular location">
    <subcellularLocation>
        <location evidence="1">Mitochondrion</location>
    </subcellularLocation>
</comment>
<proteinExistence type="inferred from homology"/>
<dbReference type="Pfam" id="PF08240">
    <property type="entry name" value="ADH_N"/>
    <property type="match status" value="1"/>
</dbReference>
<keyword evidence="5" id="KW-0521">NADP</keyword>
<dbReference type="InterPro" id="IPR051034">
    <property type="entry name" value="Mito_Enoyl-ACP_Reductase"/>
</dbReference>
<dbReference type="SUPFAM" id="SSF51735">
    <property type="entry name" value="NAD(P)-binding Rossmann-fold domains"/>
    <property type="match status" value="1"/>
</dbReference>
<dbReference type="Gene3D" id="3.40.50.720">
    <property type="entry name" value="NAD(P)-binding Rossmann-like Domain"/>
    <property type="match status" value="1"/>
</dbReference>
<evidence type="ECO:0000256" key="7">
    <source>
        <dbReference type="ARBA" id="ARBA00023002"/>
    </source>
</evidence>
<dbReference type="Proteomes" id="UP000078348">
    <property type="component" value="Unassembled WGS sequence"/>
</dbReference>
<evidence type="ECO:0000313" key="14">
    <source>
        <dbReference type="EMBL" id="OAO12466.1"/>
    </source>
</evidence>
<gene>
    <name evidence="14" type="ORF">AV274_5821</name>
</gene>
<keyword evidence="4" id="KW-0276">Fatty acid metabolism</keyword>
<keyword evidence="3" id="KW-0444">Lipid biosynthesis</keyword>
<keyword evidence="10" id="KW-0275">Fatty acid biosynthesis</keyword>
<dbReference type="EC" id="1.3.1.104" evidence="11"/>
<organism evidence="14 15">
    <name type="scientific">Blastocystis sp. subtype 1 (strain ATCC 50177 / NandII)</name>
    <dbReference type="NCBI Taxonomy" id="478820"/>
    <lineage>
        <taxon>Eukaryota</taxon>
        <taxon>Sar</taxon>
        <taxon>Stramenopiles</taxon>
        <taxon>Bigyra</taxon>
        <taxon>Opalozoa</taxon>
        <taxon>Opalinata</taxon>
        <taxon>Blastocystidae</taxon>
        <taxon>Blastocystis</taxon>
    </lineage>
</organism>
<evidence type="ECO:0000256" key="10">
    <source>
        <dbReference type="ARBA" id="ARBA00023160"/>
    </source>
</evidence>
<keyword evidence="15" id="KW-1185">Reference proteome</keyword>
<dbReference type="SMART" id="SM00829">
    <property type="entry name" value="PKS_ER"/>
    <property type="match status" value="1"/>
</dbReference>
<keyword evidence="6" id="KW-0809">Transit peptide</keyword>
<dbReference type="InterPro" id="IPR011032">
    <property type="entry name" value="GroES-like_sf"/>
</dbReference>
<sequence length="343" mass="36148">MFGTPLRRFASTVNSAVFQKYGNPLSVLKMQATQLKALCSKDVQIKMVASAMSAADLCAVSGRNPAGFAFPAVAGSEGVGIVEKVGSGVSSLKENQMVMLIKPFQGMVRAESLTTRNDALLAVPNGLAPEIACHLLGDAGAAYKMLTSFADLKAGDVVLQNDACSPIGRCVVQLCKARGIKTVNIVKDCPKCDACGKKMLEEMGGDIVVSESQLDGTDLKKSLSALPPVKLVLNGRGGCVMSEVLKMVRGVDVVTYCESSCQPFRASAAELMTQSLSLRGFSMNCWLKSAKKEEVAALVGELAGAVAKGELKFNTKEVKFEEVMSCVEKAANSTCGGTRVIKL</sequence>
<comment type="caution">
    <text evidence="14">The sequence shown here is derived from an EMBL/GenBank/DDBJ whole genome shotgun (WGS) entry which is preliminary data.</text>
</comment>
<evidence type="ECO:0000256" key="4">
    <source>
        <dbReference type="ARBA" id="ARBA00022832"/>
    </source>
</evidence>
<comment type="catalytic activity">
    <reaction evidence="12">
        <text>a 2,3-saturated acyl-[ACP] + NADP(+) = a (2E)-enoyl-[ACP] + NADPH + H(+)</text>
        <dbReference type="Rhea" id="RHEA:22564"/>
        <dbReference type="Rhea" id="RHEA-COMP:9925"/>
        <dbReference type="Rhea" id="RHEA-COMP:9926"/>
        <dbReference type="ChEBI" id="CHEBI:15378"/>
        <dbReference type="ChEBI" id="CHEBI:57783"/>
        <dbReference type="ChEBI" id="CHEBI:58349"/>
        <dbReference type="ChEBI" id="CHEBI:78784"/>
        <dbReference type="ChEBI" id="CHEBI:78785"/>
        <dbReference type="EC" id="1.3.1.104"/>
    </reaction>
</comment>
<evidence type="ECO:0000259" key="13">
    <source>
        <dbReference type="SMART" id="SM00829"/>
    </source>
</evidence>
<dbReference type="EMBL" id="LXWW01000543">
    <property type="protein sequence ID" value="OAO12466.1"/>
    <property type="molecule type" value="Genomic_DNA"/>
</dbReference>
<dbReference type="InterPro" id="IPR013154">
    <property type="entry name" value="ADH-like_N"/>
</dbReference>
<evidence type="ECO:0000256" key="9">
    <source>
        <dbReference type="ARBA" id="ARBA00023128"/>
    </source>
</evidence>
<dbReference type="InterPro" id="IPR020843">
    <property type="entry name" value="ER"/>
</dbReference>
<accession>A0A196S7X2</accession>
<evidence type="ECO:0000256" key="5">
    <source>
        <dbReference type="ARBA" id="ARBA00022857"/>
    </source>
</evidence>
<dbReference type="SUPFAM" id="SSF50129">
    <property type="entry name" value="GroES-like"/>
    <property type="match status" value="1"/>
</dbReference>
<dbReference type="OrthoDB" id="195066at2759"/>
<evidence type="ECO:0000256" key="3">
    <source>
        <dbReference type="ARBA" id="ARBA00022516"/>
    </source>
</evidence>